<dbReference type="InterPro" id="IPR051117">
    <property type="entry name" value="TRG_var/const_region"/>
</dbReference>
<keyword evidence="3 7" id="KW-1133">Transmembrane helix</keyword>
<evidence type="ECO:0000259" key="8">
    <source>
        <dbReference type="PROSITE" id="PS50835"/>
    </source>
</evidence>
<dbReference type="Gene3D" id="2.60.40.10">
    <property type="entry name" value="Immunoglobulins"/>
    <property type="match status" value="1"/>
</dbReference>
<proteinExistence type="predicted"/>
<evidence type="ECO:0000256" key="4">
    <source>
        <dbReference type="ARBA" id="ARBA00023136"/>
    </source>
</evidence>
<evidence type="ECO:0000256" key="7">
    <source>
        <dbReference type="SAM" id="Phobius"/>
    </source>
</evidence>
<evidence type="ECO:0000256" key="3">
    <source>
        <dbReference type="ARBA" id="ARBA00022989"/>
    </source>
</evidence>
<evidence type="ECO:0000256" key="6">
    <source>
        <dbReference type="ARBA" id="ARBA00023319"/>
    </source>
</evidence>
<keyword evidence="6" id="KW-0393">Immunoglobulin domain</keyword>
<dbReference type="Pfam" id="PF07654">
    <property type="entry name" value="C1-set"/>
    <property type="match status" value="1"/>
</dbReference>
<evidence type="ECO:0000313" key="10">
    <source>
        <dbReference type="Proteomes" id="UP001434883"/>
    </source>
</evidence>
<dbReference type="PROSITE" id="PS50835">
    <property type="entry name" value="IG_LIKE"/>
    <property type="match status" value="1"/>
</dbReference>
<accession>A0ABV0RY12</accession>
<keyword evidence="2 7" id="KW-0812">Transmembrane</keyword>
<evidence type="ECO:0000256" key="2">
    <source>
        <dbReference type="ARBA" id="ARBA00022692"/>
    </source>
</evidence>
<evidence type="ECO:0000313" key="9">
    <source>
        <dbReference type="EMBL" id="MEQ2212900.1"/>
    </source>
</evidence>
<dbReference type="Proteomes" id="UP001434883">
    <property type="component" value="Unassembled WGS sequence"/>
</dbReference>
<comment type="caution">
    <text evidence="9">The sequence shown here is derived from an EMBL/GenBank/DDBJ whole genome shotgun (WGS) entry which is preliminary data.</text>
</comment>
<name>A0ABV0RY12_9TELE</name>
<keyword evidence="4 7" id="KW-0472">Membrane</keyword>
<feature type="domain" description="Ig-like" evidence="8">
    <location>
        <begin position="127"/>
        <end position="224"/>
    </location>
</feature>
<dbReference type="InterPro" id="IPR013783">
    <property type="entry name" value="Ig-like_fold"/>
</dbReference>
<dbReference type="InterPro" id="IPR007110">
    <property type="entry name" value="Ig-like_dom"/>
</dbReference>
<dbReference type="PROSITE" id="PS00290">
    <property type="entry name" value="IG_MHC"/>
    <property type="match status" value="1"/>
</dbReference>
<comment type="subcellular location">
    <subcellularLocation>
        <location evidence="1">Membrane</location>
    </subcellularLocation>
</comment>
<sequence length="301" mass="33504">MSTAGADGSFEDPLKKPRGPRLISQLVLVWPQLHQSSTSPQVHQRKHHCTKCFSSQLLLCAVCVQVSVSSQSGANTWNKHCPTDLHLSVCVSTALAAMATQLSQKDLTLTRNIGETVSIGCDKVKPPEVNLYSVTSEYQQEKKQPLLCVASGMFPPVIQFSWRRQKENGPLEDLAPADGEHVELREAGHISSIWVVHQDPLYKYEYSCSVKHEGQVKEPQTKIGNECSEVQLDSALCFREQMTDNVFFCTSVVFPPPPPPTSGPHWFRERLLCLLYSVLISKSLIYFCGLSLFSICGNQRA</sequence>
<dbReference type="SUPFAM" id="SSF48726">
    <property type="entry name" value="Immunoglobulin"/>
    <property type="match status" value="1"/>
</dbReference>
<evidence type="ECO:0000256" key="5">
    <source>
        <dbReference type="ARBA" id="ARBA00023170"/>
    </source>
</evidence>
<protein>
    <recommendedName>
        <fullName evidence="8">Ig-like domain-containing protein</fullName>
    </recommendedName>
</protein>
<dbReference type="EMBL" id="JAHRIN010060552">
    <property type="protein sequence ID" value="MEQ2212900.1"/>
    <property type="molecule type" value="Genomic_DNA"/>
</dbReference>
<dbReference type="InterPro" id="IPR036179">
    <property type="entry name" value="Ig-like_dom_sf"/>
</dbReference>
<dbReference type="InterPro" id="IPR003597">
    <property type="entry name" value="Ig_C1-set"/>
</dbReference>
<evidence type="ECO:0000256" key="1">
    <source>
        <dbReference type="ARBA" id="ARBA00004370"/>
    </source>
</evidence>
<dbReference type="PANTHER" id="PTHR19256">
    <property type="entry name" value="T-CELL RECEPTOR GAMMA CHAIN"/>
    <property type="match status" value="1"/>
</dbReference>
<organism evidence="9 10">
    <name type="scientific">Xenoophorus captivus</name>
    <dbReference type="NCBI Taxonomy" id="1517983"/>
    <lineage>
        <taxon>Eukaryota</taxon>
        <taxon>Metazoa</taxon>
        <taxon>Chordata</taxon>
        <taxon>Craniata</taxon>
        <taxon>Vertebrata</taxon>
        <taxon>Euteleostomi</taxon>
        <taxon>Actinopterygii</taxon>
        <taxon>Neopterygii</taxon>
        <taxon>Teleostei</taxon>
        <taxon>Neoteleostei</taxon>
        <taxon>Acanthomorphata</taxon>
        <taxon>Ovalentaria</taxon>
        <taxon>Atherinomorphae</taxon>
        <taxon>Cyprinodontiformes</taxon>
        <taxon>Goodeidae</taxon>
        <taxon>Xenoophorus</taxon>
    </lineage>
</organism>
<feature type="transmembrane region" description="Helical" evidence="7">
    <location>
        <begin position="274"/>
        <end position="296"/>
    </location>
</feature>
<dbReference type="PANTHER" id="PTHR19256:SF65">
    <property type="entry name" value="T CELL RECEPTOR GAMMA CONSTANT 1-RELATED"/>
    <property type="match status" value="1"/>
</dbReference>
<keyword evidence="5" id="KW-0675">Receptor</keyword>
<reference evidence="9 10" key="1">
    <citation type="submission" date="2021-06" db="EMBL/GenBank/DDBJ databases">
        <authorList>
            <person name="Palmer J.M."/>
        </authorList>
    </citation>
    <scope>NUCLEOTIDE SEQUENCE [LARGE SCALE GENOMIC DNA]</scope>
    <source>
        <strain evidence="9 10">XC_2019</strain>
        <tissue evidence="9">Muscle</tissue>
    </source>
</reference>
<keyword evidence="10" id="KW-1185">Reference proteome</keyword>
<gene>
    <name evidence="9" type="ORF">XENOCAPTIV_006617</name>
</gene>
<dbReference type="InterPro" id="IPR003006">
    <property type="entry name" value="Ig/MHC_CS"/>
</dbReference>